<evidence type="ECO:0000256" key="1">
    <source>
        <dbReference type="ARBA" id="ARBA00004128"/>
    </source>
</evidence>
<gene>
    <name evidence="9" type="ORF">ALAG00032_LOCUS4993</name>
</gene>
<evidence type="ECO:0000256" key="3">
    <source>
        <dbReference type="ARBA" id="ARBA00022692"/>
    </source>
</evidence>
<accession>A0A7S3JV42</accession>
<sequence>MVAFGETLENVKATSSLPPSAYLEYQSLKGMIYDLQLLNLREPVDENAMSLSVTPATNAAGMPEKLIWDEDDSEDEGVRRRERAGRLRSQMSQESGGMSDCEEMIPITHEAFLVKLEDELKKMDRFTHEEVIKIRKTLRELEAYSTKEIGTNREDFSERCSAVGAHFLEIEKYVNLNVTAVRKLLKKHDKVLPTLPPIKAFYIARMHDMRWVRNDYSDVVVRLSSLYNASSLTTQEDNNKQDKQYDDQSFVRTTSKFWVKPGDLSAVKLTISKHLPVFLQPATIATEEISHTKAKSKDSQLVNSVYLDSSTLELYHARLAKSPGAVALRLRWYGSGEPTLVFVERKTHRDSWTGDESVKERFAIAPEQVPLLLRGDFDAHAHENKLRSHGTKSEAAIKYETKLVDEIAQLIRTKRLVPTVRSQCSRCAFQLPHTNAVRASVDTNLCLINEVGHAIPPQPESLLGINNDQTKVAFDEKSMEGFKPAQRVKSMEEKKQDAHDAIQQDRWYRDPKTSIPRNEITRFPFAVLEIKLSLGDNDELPAWVRELTNSKKLIPCHKFSKFIHGCAVLLPDEIQAAPYWIDDPALAISIRASGPAASSLLRNVSPLDAVRGRGIGSRAPTVEHDAAHIQEITPRGGPDEEAPAIINEDTEFFPTDQADFCFSLRHFCDDKRSLPRALYYDRGTQQSCCPTPEQIDPRSEMQKLFPTQKIEPKLFFAAERTFIHWLHSAVILAGFGSVAFAATHPKKKKHWYSDDEFVQARTSLNARVTIYATALSMAAILIAIYAAAVLNWRLERIATRSPTEWGDPLGPIVIGSVAIFLIATVWFTELAHFF</sequence>
<name>A0A7S3JV42_9STRA</name>
<proteinExistence type="predicted"/>
<dbReference type="PROSITE" id="PS51382">
    <property type="entry name" value="SPX"/>
    <property type="match status" value="1"/>
</dbReference>
<dbReference type="Gene3D" id="3.20.100.30">
    <property type="entry name" value="VTC, catalytic tunnel domain"/>
    <property type="match status" value="1"/>
</dbReference>
<dbReference type="AlphaFoldDB" id="A0A7S3JV42"/>
<evidence type="ECO:0000256" key="5">
    <source>
        <dbReference type="ARBA" id="ARBA00023136"/>
    </source>
</evidence>
<dbReference type="CDD" id="cd14447">
    <property type="entry name" value="SPX"/>
    <property type="match status" value="1"/>
</dbReference>
<feature type="domain" description="SPX" evidence="8">
    <location>
        <begin position="2"/>
        <end position="202"/>
    </location>
</feature>
<dbReference type="GO" id="GO:0006799">
    <property type="term" value="P:polyphosphate biosynthetic process"/>
    <property type="evidence" value="ECO:0007669"/>
    <property type="project" value="UniProtKB-ARBA"/>
</dbReference>
<keyword evidence="5 7" id="KW-0472">Membrane</keyword>
<reference evidence="9" key="1">
    <citation type="submission" date="2021-01" db="EMBL/GenBank/DDBJ databases">
        <authorList>
            <person name="Corre E."/>
            <person name="Pelletier E."/>
            <person name="Niang G."/>
            <person name="Scheremetjew M."/>
            <person name="Finn R."/>
            <person name="Kale V."/>
            <person name="Holt S."/>
            <person name="Cochrane G."/>
            <person name="Meng A."/>
            <person name="Brown T."/>
            <person name="Cohen L."/>
        </authorList>
    </citation>
    <scope>NUCLEOTIDE SEQUENCE</scope>
    <source>
        <strain evidence="9">CCMP1510</strain>
    </source>
</reference>
<evidence type="ECO:0000313" key="9">
    <source>
        <dbReference type="EMBL" id="CAE0364252.1"/>
    </source>
</evidence>
<dbReference type="InterPro" id="IPR004331">
    <property type="entry name" value="SPX_dom"/>
</dbReference>
<evidence type="ECO:0000256" key="6">
    <source>
        <dbReference type="SAM" id="MobiDB-lite"/>
    </source>
</evidence>
<evidence type="ECO:0000259" key="8">
    <source>
        <dbReference type="PROSITE" id="PS51382"/>
    </source>
</evidence>
<dbReference type="GO" id="GO:0005774">
    <property type="term" value="C:vacuolar membrane"/>
    <property type="evidence" value="ECO:0007669"/>
    <property type="project" value="UniProtKB-SubCell"/>
</dbReference>
<keyword evidence="3 7" id="KW-0812">Transmembrane</keyword>
<feature type="transmembrane region" description="Helical" evidence="7">
    <location>
        <begin position="808"/>
        <end position="828"/>
    </location>
</feature>
<evidence type="ECO:0000256" key="2">
    <source>
        <dbReference type="ARBA" id="ARBA00022554"/>
    </source>
</evidence>
<dbReference type="CDD" id="cd07751">
    <property type="entry name" value="PolyPPase_VTC4_like"/>
    <property type="match status" value="1"/>
</dbReference>
<feature type="transmembrane region" description="Helical" evidence="7">
    <location>
        <begin position="764"/>
        <end position="788"/>
    </location>
</feature>
<evidence type="ECO:0000256" key="4">
    <source>
        <dbReference type="ARBA" id="ARBA00022989"/>
    </source>
</evidence>
<comment type="subcellular location">
    <subcellularLocation>
        <location evidence="1">Vacuole membrane</location>
        <topology evidence="1">Multi-pass membrane protein</topology>
    </subcellularLocation>
</comment>
<evidence type="ECO:0000256" key="7">
    <source>
        <dbReference type="SAM" id="Phobius"/>
    </source>
</evidence>
<organism evidence="9">
    <name type="scientific">Aureoumbra lagunensis</name>
    <dbReference type="NCBI Taxonomy" id="44058"/>
    <lineage>
        <taxon>Eukaryota</taxon>
        <taxon>Sar</taxon>
        <taxon>Stramenopiles</taxon>
        <taxon>Ochrophyta</taxon>
        <taxon>Pelagophyceae</taxon>
        <taxon>Pelagomonadales</taxon>
        <taxon>Aureoumbra</taxon>
    </lineage>
</organism>
<dbReference type="InterPro" id="IPR003807">
    <property type="entry name" value="DUF202"/>
</dbReference>
<keyword evidence="4 7" id="KW-1133">Transmembrane helix</keyword>
<feature type="transmembrane region" description="Helical" evidence="7">
    <location>
        <begin position="722"/>
        <end position="743"/>
    </location>
</feature>
<dbReference type="PANTHER" id="PTHR46140:SF1">
    <property type="entry name" value="VACUOLAR TRANSPORTER CHAPERONE COMPLEX SUBUNIT 4-RELATED"/>
    <property type="match status" value="1"/>
</dbReference>
<dbReference type="EMBL" id="HBIJ01007092">
    <property type="protein sequence ID" value="CAE0364252.1"/>
    <property type="molecule type" value="Transcribed_RNA"/>
</dbReference>
<dbReference type="InterPro" id="IPR018966">
    <property type="entry name" value="VTC_domain"/>
</dbReference>
<feature type="region of interest" description="Disordered" evidence="6">
    <location>
        <begin position="69"/>
        <end position="99"/>
    </location>
</feature>
<dbReference type="Pfam" id="PF09359">
    <property type="entry name" value="VTC"/>
    <property type="match status" value="1"/>
</dbReference>
<dbReference type="Pfam" id="PF02656">
    <property type="entry name" value="DUF202"/>
    <property type="match status" value="1"/>
</dbReference>
<dbReference type="InterPro" id="IPR042267">
    <property type="entry name" value="VTC_sf"/>
</dbReference>
<protein>
    <recommendedName>
        <fullName evidence="8">SPX domain-containing protein</fullName>
    </recommendedName>
</protein>
<dbReference type="PANTHER" id="PTHR46140">
    <property type="entry name" value="VACUOLAR TRANSPORTER CHAPERONE 1-RELATED"/>
    <property type="match status" value="1"/>
</dbReference>
<dbReference type="InterPro" id="IPR051572">
    <property type="entry name" value="VTC_Complex_Subunit"/>
</dbReference>
<keyword evidence="2" id="KW-0926">Vacuole</keyword>